<comment type="caution">
    <text evidence="3">The sequence shown here is derived from an EMBL/GenBank/DDBJ whole genome shotgun (WGS) entry which is preliminary data.</text>
</comment>
<evidence type="ECO:0000256" key="2">
    <source>
        <dbReference type="SAM" id="MobiDB-lite"/>
    </source>
</evidence>
<sequence length="570" mass="62229">MEKKKKDKIRASACNRVVSETNAASKQDQTHTDVTLGAATAKISNSSHDNATTYSNQQYPPNLQWSYTPQNSTEQSPAISIPNQVANSPGVLNQWQQLPHQQQLGQQPFVQSTSPFWQPHLTGGPLIGGNVPPMFQTFTPLGTPDAAGWQALPVMAGGSSSRTHPLVPNICYHVGYTFPGFSGPWDPSWMGQMHQLQHPCAYSFAGALGHSSPTPRMPGCLDFGENSFQRGIIRPPAKLSQKHQQLWEAQSMENVQLWSAINNLQAEVADYKDRLMKVTEEVTFLKQKMEEPIAEVVGTVSAATRQPSKRGRPKRSVISVNALCESLPRARGRKAAVSKVQRETNSPIVEEAIFNKVENKGKAYNSTTLIAHEENNEKISSIAVTDVSGNFGINQSNSMISTFQAQVQEYQGIQLCGTAFHSASGVKGNAEKDPEKVMNNSMNVSAKYMESTSNGSVVWPSGIPSQDSSRNVLDITHQNFFHNGCFIQQGGKVTHGHGWNFANEEDASEELEDAVVGSAKDENENEEEMGDGNDTSSDAEEIDGSKDEGAYALNNPTTTSPKDLPPLNNW</sequence>
<feature type="coiled-coil region" evidence="1">
    <location>
        <begin position="261"/>
        <end position="288"/>
    </location>
</feature>
<organism evidence="3 4">
    <name type="scientific">Senna tora</name>
    <dbReference type="NCBI Taxonomy" id="362788"/>
    <lineage>
        <taxon>Eukaryota</taxon>
        <taxon>Viridiplantae</taxon>
        <taxon>Streptophyta</taxon>
        <taxon>Embryophyta</taxon>
        <taxon>Tracheophyta</taxon>
        <taxon>Spermatophyta</taxon>
        <taxon>Magnoliopsida</taxon>
        <taxon>eudicotyledons</taxon>
        <taxon>Gunneridae</taxon>
        <taxon>Pentapetalae</taxon>
        <taxon>rosids</taxon>
        <taxon>fabids</taxon>
        <taxon>Fabales</taxon>
        <taxon>Fabaceae</taxon>
        <taxon>Caesalpinioideae</taxon>
        <taxon>Cassia clade</taxon>
        <taxon>Senna</taxon>
    </lineage>
</organism>
<evidence type="ECO:0000256" key="1">
    <source>
        <dbReference type="SAM" id="Coils"/>
    </source>
</evidence>
<dbReference type="AlphaFoldDB" id="A0A834SVP2"/>
<keyword evidence="1" id="KW-0175">Coiled coil</keyword>
<feature type="region of interest" description="Disordered" evidence="2">
    <location>
        <begin position="46"/>
        <end position="85"/>
    </location>
</feature>
<feature type="compositionally biased region" description="Acidic residues" evidence="2">
    <location>
        <begin position="523"/>
        <end position="542"/>
    </location>
</feature>
<keyword evidence="4" id="KW-1185">Reference proteome</keyword>
<proteinExistence type="predicted"/>
<evidence type="ECO:0000313" key="3">
    <source>
        <dbReference type="EMBL" id="KAF7809971.1"/>
    </source>
</evidence>
<dbReference type="EMBL" id="JAAIUW010000011">
    <property type="protein sequence ID" value="KAF7809971.1"/>
    <property type="molecule type" value="Genomic_DNA"/>
</dbReference>
<dbReference type="OrthoDB" id="1913411at2759"/>
<evidence type="ECO:0000313" key="4">
    <source>
        <dbReference type="Proteomes" id="UP000634136"/>
    </source>
</evidence>
<protein>
    <submittedName>
        <fullName evidence="3">Uncharacterized protein</fullName>
    </submittedName>
</protein>
<gene>
    <name evidence="3" type="ORF">G2W53_036714</name>
</gene>
<dbReference type="Proteomes" id="UP000634136">
    <property type="component" value="Unassembled WGS sequence"/>
</dbReference>
<feature type="region of interest" description="Disordered" evidence="2">
    <location>
        <begin position="1"/>
        <end position="31"/>
    </location>
</feature>
<reference evidence="3" key="1">
    <citation type="submission" date="2020-09" db="EMBL/GenBank/DDBJ databases">
        <title>Genome-Enabled Discovery of Anthraquinone Biosynthesis in Senna tora.</title>
        <authorList>
            <person name="Kang S.-H."/>
            <person name="Pandey R.P."/>
            <person name="Lee C.-M."/>
            <person name="Sim J.-S."/>
            <person name="Jeong J.-T."/>
            <person name="Choi B.-S."/>
            <person name="Jung M."/>
            <person name="Ginzburg D."/>
            <person name="Zhao K."/>
            <person name="Won S.Y."/>
            <person name="Oh T.-J."/>
            <person name="Yu Y."/>
            <person name="Kim N.-H."/>
            <person name="Lee O.R."/>
            <person name="Lee T.-H."/>
            <person name="Bashyal P."/>
            <person name="Kim T.-S."/>
            <person name="Lee W.-H."/>
            <person name="Kawkins C."/>
            <person name="Kim C.-K."/>
            <person name="Kim J.S."/>
            <person name="Ahn B.O."/>
            <person name="Rhee S.Y."/>
            <person name="Sohng J.K."/>
        </authorList>
    </citation>
    <scope>NUCLEOTIDE SEQUENCE</scope>
    <source>
        <tissue evidence="3">Leaf</tissue>
    </source>
</reference>
<feature type="region of interest" description="Disordered" evidence="2">
    <location>
        <begin position="506"/>
        <end position="570"/>
    </location>
</feature>
<name>A0A834SVP2_9FABA</name>
<accession>A0A834SVP2</accession>
<feature type="compositionally biased region" description="Polar residues" evidence="2">
    <location>
        <begin position="18"/>
        <end position="27"/>
    </location>
</feature>